<evidence type="ECO:0000256" key="4">
    <source>
        <dbReference type="ARBA" id="ARBA00022807"/>
    </source>
</evidence>
<dbReference type="InterPro" id="IPR051202">
    <property type="entry name" value="Peptidase_C40"/>
</dbReference>
<reference evidence="8 9" key="1">
    <citation type="submission" date="2019-06" db="EMBL/GenBank/DDBJ databases">
        <title>Sequencing the genomes of 1000 actinobacteria strains.</title>
        <authorList>
            <person name="Klenk H.-P."/>
        </authorList>
    </citation>
    <scope>NUCLEOTIDE SEQUENCE [LARGE SCALE GENOMIC DNA]</scope>
    <source>
        <strain evidence="8 9">DSM 18935</strain>
    </source>
</reference>
<dbReference type="GO" id="GO:0008234">
    <property type="term" value="F:cysteine-type peptidase activity"/>
    <property type="evidence" value="ECO:0007669"/>
    <property type="project" value="UniProtKB-KW"/>
</dbReference>
<organism evidence="8 9">
    <name type="scientific">Marihabitans asiaticum</name>
    <dbReference type="NCBI Taxonomy" id="415218"/>
    <lineage>
        <taxon>Bacteria</taxon>
        <taxon>Bacillati</taxon>
        <taxon>Actinomycetota</taxon>
        <taxon>Actinomycetes</taxon>
        <taxon>Micrococcales</taxon>
        <taxon>Intrasporangiaceae</taxon>
        <taxon>Marihabitans</taxon>
    </lineage>
</organism>
<feature type="domain" description="NlpC/P60" evidence="7">
    <location>
        <begin position="227"/>
        <end position="338"/>
    </location>
</feature>
<comment type="caution">
    <text evidence="8">The sequence shown here is derived from an EMBL/GenBank/DDBJ whole genome shotgun (WGS) entry which is preliminary data.</text>
</comment>
<keyword evidence="3 8" id="KW-0378">Hydrolase</keyword>
<evidence type="ECO:0000313" key="9">
    <source>
        <dbReference type="Proteomes" id="UP000315628"/>
    </source>
</evidence>
<dbReference type="InterPro" id="IPR036366">
    <property type="entry name" value="PGBDSf"/>
</dbReference>
<evidence type="ECO:0000256" key="6">
    <source>
        <dbReference type="SAM" id="SignalP"/>
    </source>
</evidence>
<evidence type="ECO:0000313" key="8">
    <source>
        <dbReference type="EMBL" id="TWD16088.1"/>
    </source>
</evidence>
<feature type="compositionally biased region" description="Low complexity" evidence="5">
    <location>
        <begin position="199"/>
        <end position="233"/>
    </location>
</feature>
<name>A0A560WEQ9_9MICO</name>
<dbReference type="AlphaFoldDB" id="A0A560WEQ9"/>
<dbReference type="Gene3D" id="1.10.101.10">
    <property type="entry name" value="PGBD-like superfamily/PGBD"/>
    <property type="match status" value="2"/>
</dbReference>
<evidence type="ECO:0000256" key="5">
    <source>
        <dbReference type="SAM" id="MobiDB-lite"/>
    </source>
</evidence>
<dbReference type="Pfam" id="PF00877">
    <property type="entry name" value="NLPC_P60"/>
    <property type="match status" value="1"/>
</dbReference>
<dbReference type="PANTHER" id="PTHR47053:SF1">
    <property type="entry name" value="MUREIN DD-ENDOPEPTIDASE MEPH-RELATED"/>
    <property type="match status" value="1"/>
</dbReference>
<dbReference type="SUPFAM" id="SSF47090">
    <property type="entry name" value="PGBD-like"/>
    <property type="match status" value="2"/>
</dbReference>
<gene>
    <name evidence="8" type="ORF">FB557_1631</name>
</gene>
<protein>
    <submittedName>
        <fullName evidence="8">Cell wall-associated NlpC family hydrolase</fullName>
    </submittedName>
</protein>
<evidence type="ECO:0000259" key="7">
    <source>
        <dbReference type="PROSITE" id="PS51935"/>
    </source>
</evidence>
<dbReference type="PROSITE" id="PS51935">
    <property type="entry name" value="NLPC_P60"/>
    <property type="match status" value="1"/>
</dbReference>
<comment type="similarity">
    <text evidence="1">Belongs to the peptidase C40 family.</text>
</comment>
<dbReference type="Proteomes" id="UP000315628">
    <property type="component" value="Unassembled WGS sequence"/>
</dbReference>
<keyword evidence="9" id="KW-1185">Reference proteome</keyword>
<dbReference type="SUPFAM" id="SSF54001">
    <property type="entry name" value="Cysteine proteinases"/>
    <property type="match status" value="1"/>
</dbReference>
<dbReference type="Gene3D" id="3.90.1720.10">
    <property type="entry name" value="endopeptidase domain like (from Nostoc punctiforme)"/>
    <property type="match status" value="1"/>
</dbReference>
<keyword evidence="2" id="KW-0645">Protease</keyword>
<feature type="signal peptide" evidence="6">
    <location>
        <begin position="1"/>
        <end position="42"/>
    </location>
</feature>
<evidence type="ECO:0000256" key="2">
    <source>
        <dbReference type="ARBA" id="ARBA00022670"/>
    </source>
</evidence>
<dbReference type="InterPro" id="IPR002477">
    <property type="entry name" value="Peptidoglycan-bd-like"/>
</dbReference>
<dbReference type="InterPro" id="IPR036365">
    <property type="entry name" value="PGBD-like_sf"/>
</dbReference>
<accession>A0A560WEQ9</accession>
<evidence type="ECO:0000256" key="1">
    <source>
        <dbReference type="ARBA" id="ARBA00007074"/>
    </source>
</evidence>
<dbReference type="RefSeq" id="WP_170236239.1">
    <property type="nucleotide sequence ID" value="NZ_BAAAYT010000001.1"/>
</dbReference>
<dbReference type="EMBL" id="VIUW01000002">
    <property type="protein sequence ID" value="TWD16088.1"/>
    <property type="molecule type" value="Genomic_DNA"/>
</dbReference>
<dbReference type="Pfam" id="PF01471">
    <property type="entry name" value="PG_binding_1"/>
    <property type="match status" value="2"/>
</dbReference>
<feature type="chain" id="PRO_5022098038" evidence="6">
    <location>
        <begin position="43"/>
        <end position="338"/>
    </location>
</feature>
<keyword evidence="4" id="KW-0788">Thiol protease</keyword>
<keyword evidence="6" id="KW-0732">Signal</keyword>
<sequence>MTFYAGRHRAHQQSTSARRTATLGATAAVGLAFPLISSTAHAAPATAAVAAPATATALAPAAPAVFSGIVRIGHRGSVVKNIQRKVGASVDGVFGPNTRSKVMAFQRRNGLAVDGVVGPKTASRMGLSGRGSSSSGSTSSRSSSFSGTVRIGHRGAVVRNIQRKVGASVDGVFGPGTRSKVMAFQRRNGLAVDGVVGPSTASRMGLSGSSSSSSSTSAPRASRSASRTSTSALVSTAKSLQGIPYVWGGTSRAGFDCSGFTSYVYRQHGTSLPRTAEAQRRAATKVSNPAPGDLVFFGYPAYHVGIYAGGGQIVDASSSKRQITHRSIWTSNVSYGRF</sequence>
<dbReference type="GO" id="GO:0006508">
    <property type="term" value="P:proteolysis"/>
    <property type="evidence" value="ECO:0007669"/>
    <property type="project" value="UniProtKB-KW"/>
</dbReference>
<feature type="region of interest" description="Disordered" evidence="5">
    <location>
        <begin position="122"/>
        <end position="148"/>
    </location>
</feature>
<dbReference type="InterPro" id="IPR038765">
    <property type="entry name" value="Papain-like_cys_pep_sf"/>
</dbReference>
<feature type="region of interest" description="Disordered" evidence="5">
    <location>
        <begin position="193"/>
        <end position="233"/>
    </location>
</feature>
<feature type="compositionally biased region" description="Low complexity" evidence="5">
    <location>
        <begin position="123"/>
        <end position="147"/>
    </location>
</feature>
<evidence type="ECO:0000256" key="3">
    <source>
        <dbReference type="ARBA" id="ARBA00022801"/>
    </source>
</evidence>
<proteinExistence type="inferred from homology"/>
<dbReference type="PANTHER" id="PTHR47053">
    <property type="entry name" value="MUREIN DD-ENDOPEPTIDASE MEPH-RELATED"/>
    <property type="match status" value="1"/>
</dbReference>
<dbReference type="InterPro" id="IPR000064">
    <property type="entry name" value="NLP_P60_dom"/>
</dbReference>